<evidence type="ECO:0000313" key="2">
    <source>
        <dbReference type="EMBL" id="JAH35992.1"/>
    </source>
</evidence>
<evidence type="ECO:0000256" key="1">
    <source>
        <dbReference type="SAM" id="MobiDB-lite"/>
    </source>
</evidence>
<feature type="compositionally biased region" description="Basic and acidic residues" evidence="1">
    <location>
        <begin position="1"/>
        <end position="18"/>
    </location>
</feature>
<reference evidence="2" key="1">
    <citation type="submission" date="2014-11" db="EMBL/GenBank/DDBJ databases">
        <authorList>
            <person name="Amaro Gonzalez C."/>
        </authorList>
    </citation>
    <scope>NUCLEOTIDE SEQUENCE</scope>
</reference>
<dbReference type="AlphaFoldDB" id="A0A0E9S455"/>
<organism evidence="2">
    <name type="scientific">Anguilla anguilla</name>
    <name type="common">European freshwater eel</name>
    <name type="synonym">Muraena anguilla</name>
    <dbReference type="NCBI Taxonomy" id="7936"/>
    <lineage>
        <taxon>Eukaryota</taxon>
        <taxon>Metazoa</taxon>
        <taxon>Chordata</taxon>
        <taxon>Craniata</taxon>
        <taxon>Vertebrata</taxon>
        <taxon>Euteleostomi</taxon>
        <taxon>Actinopterygii</taxon>
        <taxon>Neopterygii</taxon>
        <taxon>Teleostei</taxon>
        <taxon>Anguilliformes</taxon>
        <taxon>Anguillidae</taxon>
        <taxon>Anguilla</taxon>
    </lineage>
</organism>
<dbReference type="EMBL" id="GBXM01072585">
    <property type="protein sequence ID" value="JAH35992.1"/>
    <property type="molecule type" value="Transcribed_RNA"/>
</dbReference>
<accession>A0A0E9S455</accession>
<feature type="region of interest" description="Disordered" evidence="1">
    <location>
        <begin position="1"/>
        <end position="41"/>
    </location>
</feature>
<proteinExistence type="predicted"/>
<sequence length="41" mass="4657">MSLHKIERSSKAHRESQQRKINLLTNPKSTGEQPQTMGGDH</sequence>
<protein>
    <submittedName>
        <fullName evidence="2">Uncharacterized protein</fullName>
    </submittedName>
</protein>
<name>A0A0E9S455_ANGAN</name>
<feature type="compositionally biased region" description="Polar residues" evidence="1">
    <location>
        <begin position="19"/>
        <end position="41"/>
    </location>
</feature>
<reference evidence="2" key="2">
    <citation type="journal article" date="2015" name="Fish Shellfish Immunol.">
        <title>Early steps in the European eel (Anguilla anguilla)-Vibrio vulnificus interaction in the gills: Role of the RtxA13 toxin.</title>
        <authorList>
            <person name="Callol A."/>
            <person name="Pajuelo D."/>
            <person name="Ebbesson L."/>
            <person name="Teles M."/>
            <person name="MacKenzie S."/>
            <person name="Amaro C."/>
        </authorList>
    </citation>
    <scope>NUCLEOTIDE SEQUENCE</scope>
</reference>